<dbReference type="Pfam" id="PF07677">
    <property type="entry name" value="A2M_recep"/>
    <property type="match status" value="1"/>
</dbReference>
<evidence type="ECO:0008006" key="5">
    <source>
        <dbReference type="Google" id="ProtNLM"/>
    </source>
</evidence>
<gene>
    <name evidence="3" type="ORF">AMELA_G00234810</name>
</gene>
<dbReference type="PANTHER" id="PTHR11412:SF81">
    <property type="entry name" value="COMPLEMENT C3"/>
    <property type="match status" value="1"/>
</dbReference>
<dbReference type="EMBL" id="JAAGNN010000021">
    <property type="protein sequence ID" value="KAF4075470.1"/>
    <property type="molecule type" value="Genomic_DNA"/>
</dbReference>
<evidence type="ECO:0000259" key="2">
    <source>
        <dbReference type="SMART" id="SM01361"/>
    </source>
</evidence>
<dbReference type="Gene3D" id="2.60.120.1540">
    <property type="match status" value="1"/>
</dbReference>
<dbReference type="SMART" id="SM00643">
    <property type="entry name" value="C345C"/>
    <property type="match status" value="1"/>
</dbReference>
<dbReference type="AlphaFoldDB" id="A0A7J5ZY55"/>
<accession>A0A7J5ZY55</accession>
<organism evidence="3 4">
    <name type="scientific">Ameiurus melas</name>
    <name type="common">Black bullhead</name>
    <name type="synonym">Silurus melas</name>
    <dbReference type="NCBI Taxonomy" id="219545"/>
    <lineage>
        <taxon>Eukaryota</taxon>
        <taxon>Metazoa</taxon>
        <taxon>Chordata</taxon>
        <taxon>Craniata</taxon>
        <taxon>Vertebrata</taxon>
        <taxon>Euteleostomi</taxon>
        <taxon>Actinopterygii</taxon>
        <taxon>Neopterygii</taxon>
        <taxon>Teleostei</taxon>
        <taxon>Ostariophysi</taxon>
        <taxon>Siluriformes</taxon>
        <taxon>Ictaluridae</taxon>
        <taxon>Ameiurus</taxon>
    </lineage>
</organism>
<dbReference type="Proteomes" id="UP000593565">
    <property type="component" value="Unassembled WGS sequence"/>
</dbReference>
<dbReference type="SMART" id="SM01361">
    <property type="entry name" value="A2M_recep"/>
    <property type="match status" value="1"/>
</dbReference>
<dbReference type="SUPFAM" id="SSF49410">
    <property type="entry name" value="Alpha-macroglobulin receptor domain"/>
    <property type="match status" value="1"/>
</dbReference>
<dbReference type="GO" id="GO:0005576">
    <property type="term" value="C:extracellular region"/>
    <property type="evidence" value="ECO:0007669"/>
    <property type="project" value="InterPro"/>
</dbReference>
<feature type="domain" description="Alpha-macroglobulin receptor-binding" evidence="2">
    <location>
        <begin position="78"/>
        <end position="155"/>
    </location>
</feature>
<feature type="domain" description="Netrin module non-TIMP type" evidence="1">
    <location>
        <begin position="35"/>
        <end position="236"/>
    </location>
</feature>
<dbReference type="Pfam" id="PF01759">
    <property type="entry name" value="NTR"/>
    <property type="match status" value="1"/>
</dbReference>
<reference evidence="3 4" key="1">
    <citation type="submission" date="2020-02" db="EMBL/GenBank/DDBJ databases">
        <title>A chromosome-scale genome assembly of the black bullhead catfish (Ameiurus melas).</title>
        <authorList>
            <person name="Wen M."/>
            <person name="Zham M."/>
            <person name="Cabau C."/>
            <person name="Klopp C."/>
            <person name="Donnadieu C."/>
            <person name="Roques C."/>
            <person name="Bouchez O."/>
            <person name="Lampietro C."/>
            <person name="Jouanno E."/>
            <person name="Herpin A."/>
            <person name="Louis A."/>
            <person name="Berthelot C."/>
            <person name="Parey E."/>
            <person name="Roest-Crollius H."/>
            <person name="Braasch I."/>
            <person name="Postlethwait J."/>
            <person name="Robinson-Rechavi M."/>
            <person name="Echchiki A."/>
            <person name="Begum T."/>
            <person name="Montfort J."/>
            <person name="Schartl M."/>
            <person name="Bobe J."/>
            <person name="Guiguen Y."/>
        </authorList>
    </citation>
    <scope>NUCLEOTIDE SEQUENCE [LARGE SCALE GENOMIC DNA]</scope>
    <source>
        <strain evidence="3">M_S1</strain>
        <tissue evidence="3">Blood</tissue>
    </source>
</reference>
<sequence>MQQFLVQLKQEFNITAKGTGAGVLKVVTLYYARPMKSDCTKYDLKVELKKERLVSYPDAQESYKVIIEVLYKDPNRDATMTILDIGLLTGFVVDENDLKDLTSGRDKYIQKFEMDKQLSERGSLIIYVDKEKRCVKFYHPVKKDGALTRLCSDQLDLCQCAEGSDPDVRENVRSFMGHANCRESFGFEEGKSYLIMGLRADLPRIADKLQYILGEQTWIEYWPTREEGQTSVYRDKYIGINGLAQTLTEFGCPS</sequence>
<dbReference type="PANTHER" id="PTHR11412">
    <property type="entry name" value="MACROGLOBULIN / COMPLEMENT"/>
    <property type="match status" value="1"/>
</dbReference>
<evidence type="ECO:0000313" key="3">
    <source>
        <dbReference type="EMBL" id="KAF4075470.1"/>
    </source>
</evidence>
<evidence type="ECO:0000259" key="1">
    <source>
        <dbReference type="SMART" id="SM00643"/>
    </source>
</evidence>
<name>A0A7J5ZY55_AMEME</name>
<dbReference type="InterPro" id="IPR036595">
    <property type="entry name" value="A-macroglobulin_rcpt-bd_sf"/>
</dbReference>
<dbReference type="InterPro" id="IPR009048">
    <property type="entry name" value="A-macroglobulin_rcpt-bd"/>
</dbReference>
<protein>
    <recommendedName>
        <fullName evidence="5">NTR domain-containing protein</fullName>
    </recommendedName>
</protein>
<dbReference type="InterPro" id="IPR018933">
    <property type="entry name" value="Netrin_module_non-TIMP"/>
</dbReference>
<dbReference type="Gene3D" id="2.60.40.690">
    <property type="entry name" value="Alpha-macroglobulin, receptor-binding domain"/>
    <property type="match status" value="1"/>
</dbReference>
<keyword evidence="4" id="KW-1185">Reference proteome</keyword>
<dbReference type="SUPFAM" id="SSF50242">
    <property type="entry name" value="TIMP-like"/>
    <property type="match status" value="1"/>
</dbReference>
<dbReference type="InterPro" id="IPR050473">
    <property type="entry name" value="A2M/Complement_sys"/>
</dbReference>
<proteinExistence type="predicted"/>
<comment type="caution">
    <text evidence="3">The sequence shown here is derived from an EMBL/GenBank/DDBJ whole genome shotgun (WGS) entry which is preliminary data.</text>
</comment>
<dbReference type="Gene3D" id="2.40.50.120">
    <property type="match status" value="1"/>
</dbReference>
<evidence type="ECO:0000313" key="4">
    <source>
        <dbReference type="Proteomes" id="UP000593565"/>
    </source>
</evidence>
<dbReference type="InterPro" id="IPR008993">
    <property type="entry name" value="TIMP-like_OB-fold"/>
</dbReference>